<sequence length="81" mass="9027">MSTPTPLLRRAQVAEFTNQDNCINLGQDRQHPYPWMLATPAKPAVALAKADKIGNEILRLKTNKTLSAFADFEGSSFQQRP</sequence>
<evidence type="ECO:0000313" key="1">
    <source>
        <dbReference type="EMBL" id="MDN5217372.1"/>
    </source>
</evidence>
<dbReference type="EMBL" id="JAUJEB010000015">
    <property type="protein sequence ID" value="MDN5217372.1"/>
    <property type="molecule type" value="Genomic_DNA"/>
</dbReference>
<accession>A0ABT8LHW6</accession>
<organism evidence="1 2">
    <name type="scientific">Agaribacillus aureus</name>
    <dbReference type="NCBI Taxonomy" id="3051825"/>
    <lineage>
        <taxon>Bacteria</taxon>
        <taxon>Pseudomonadati</taxon>
        <taxon>Bacteroidota</taxon>
        <taxon>Cytophagia</taxon>
        <taxon>Cytophagales</taxon>
        <taxon>Splendidivirgaceae</taxon>
        <taxon>Agaribacillus</taxon>
    </lineage>
</organism>
<protein>
    <submittedName>
        <fullName evidence="1">Uncharacterized protein</fullName>
    </submittedName>
</protein>
<keyword evidence="2" id="KW-1185">Reference proteome</keyword>
<evidence type="ECO:0000313" key="2">
    <source>
        <dbReference type="Proteomes" id="UP001172083"/>
    </source>
</evidence>
<reference evidence="1" key="1">
    <citation type="submission" date="2023-06" db="EMBL/GenBank/DDBJ databases">
        <title>Genomic of Agaribacillus aureum.</title>
        <authorList>
            <person name="Wang G."/>
        </authorList>
    </citation>
    <scope>NUCLEOTIDE SEQUENCE</scope>
    <source>
        <strain evidence="1">BMA12</strain>
    </source>
</reference>
<name>A0ABT8LHW6_9BACT</name>
<gene>
    <name evidence="1" type="ORF">QQ020_35185</name>
</gene>
<comment type="caution">
    <text evidence="1">The sequence shown here is derived from an EMBL/GenBank/DDBJ whole genome shotgun (WGS) entry which is preliminary data.</text>
</comment>
<dbReference type="RefSeq" id="WP_346762708.1">
    <property type="nucleotide sequence ID" value="NZ_JAUJEB010000015.1"/>
</dbReference>
<proteinExistence type="predicted"/>
<dbReference type="Proteomes" id="UP001172083">
    <property type="component" value="Unassembled WGS sequence"/>
</dbReference>